<sequence>MSSRTTPGRAAPPGVTAPGVRGRALLLVSCCLVGVLALWWLFVGTYTGQRLEAAALEGSEIGSHYVSDQARALLSTVSMPAAVVLVAVILLVGWLRGSHRRALWAVVAVVGANLSTQVIKQWVLWRPDYDITARWDNANTLPSGHTTMAASAAVALVLLAGTRWRTAAAWVGAGATAAMGYSTLVCQWHRPSDVLSAVLVAVAWGAVAVAAGAWQGGDRDPDGHGGQHDGGQHGSGHSDGDRDEGAGGEAAAARGSQQLWNTVLTVAGAVGCAGAGLLEMWVWSRSAAPLTRWDLFAAYTAGSVATVAVSCLALGALVGLSGWRR</sequence>
<feature type="transmembrane region" description="Helical" evidence="2">
    <location>
        <begin position="72"/>
        <end position="95"/>
    </location>
</feature>
<feature type="region of interest" description="Disordered" evidence="1">
    <location>
        <begin position="215"/>
        <end position="251"/>
    </location>
</feature>
<feature type="domain" description="Phosphatidic acid phosphatase type 2/haloperoxidase" evidence="3">
    <location>
        <begin position="99"/>
        <end position="209"/>
    </location>
</feature>
<dbReference type="Gene3D" id="1.20.144.10">
    <property type="entry name" value="Phosphatidic acid phosphatase type 2/haloperoxidase"/>
    <property type="match status" value="1"/>
</dbReference>
<evidence type="ECO:0000313" key="4">
    <source>
        <dbReference type="EMBL" id="AYD91015.1"/>
    </source>
</evidence>
<dbReference type="InterPro" id="IPR036938">
    <property type="entry name" value="PAP2/HPO_sf"/>
</dbReference>
<dbReference type="EMBL" id="CP032514">
    <property type="protein sequence ID" value="AYD91015.1"/>
    <property type="molecule type" value="Genomic_DNA"/>
</dbReference>
<feature type="transmembrane region" description="Helical" evidence="2">
    <location>
        <begin position="194"/>
        <end position="214"/>
    </location>
</feature>
<protein>
    <submittedName>
        <fullName evidence="4">Phosphatase PAP2 family protein</fullName>
    </submittedName>
</protein>
<organism evidence="4 5">
    <name type="scientific">Actinomyces lilanjuaniae</name>
    <dbReference type="NCBI Taxonomy" id="2321394"/>
    <lineage>
        <taxon>Bacteria</taxon>
        <taxon>Bacillati</taxon>
        <taxon>Actinomycetota</taxon>
        <taxon>Actinomycetes</taxon>
        <taxon>Actinomycetales</taxon>
        <taxon>Actinomycetaceae</taxon>
        <taxon>Actinomyces</taxon>
    </lineage>
</organism>
<dbReference type="Proteomes" id="UP000273001">
    <property type="component" value="Chromosome"/>
</dbReference>
<name>A0ABM6Z6W5_9ACTO</name>
<feature type="transmembrane region" description="Helical" evidence="2">
    <location>
        <begin position="167"/>
        <end position="188"/>
    </location>
</feature>
<reference evidence="4 5" key="1">
    <citation type="submission" date="2018-09" db="EMBL/GenBank/DDBJ databases">
        <authorList>
            <person name="Li J."/>
        </authorList>
    </citation>
    <scope>NUCLEOTIDE SEQUENCE [LARGE SCALE GENOMIC DNA]</scope>
    <source>
        <strain evidence="4 5">2129</strain>
    </source>
</reference>
<proteinExistence type="predicted"/>
<dbReference type="SMART" id="SM00014">
    <property type="entry name" value="acidPPc"/>
    <property type="match status" value="1"/>
</dbReference>
<evidence type="ECO:0000313" key="5">
    <source>
        <dbReference type="Proteomes" id="UP000273001"/>
    </source>
</evidence>
<dbReference type="Pfam" id="PF01569">
    <property type="entry name" value="PAP2"/>
    <property type="match status" value="1"/>
</dbReference>
<dbReference type="InterPro" id="IPR000326">
    <property type="entry name" value="PAP2/HPO"/>
</dbReference>
<dbReference type="SUPFAM" id="SSF48317">
    <property type="entry name" value="Acid phosphatase/Vanadium-dependent haloperoxidase"/>
    <property type="match status" value="1"/>
</dbReference>
<feature type="transmembrane region" description="Helical" evidence="2">
    <location>
        <begin position="296"/>
        <end position="320"/>
    </location>
</feature>
<feature type="transmembrane region" description="Helical" evidence="2">
    <location>
        <begin position="24"/>
        <end position="42"/>
    </location>
</feature>
<evidence type="ECO:0000259" key="3">
    <source>
        <dbReference type="SMART" id="SM00014"/>
    </source>
</evidence>
<feature type="transmembrane region" description="Helical" evidence="2">
    <location>
        <begin position="263"/>
        <end position="284"/>
    </location>
</feature>
<feature type="transmembrane region" description="Helical" evidence="2">
    <location>
        <begin position="102"/>
        <end position="123"/>
    </location>
</feature>
<keyword evidence="5" id="KW-1185">Reference proteome</keyword>
<keyword evidence="2" id="KW-0812">Transmembrane</keyword>
<gene>
    <name evidence="4" type="ORF">D5R93_12095</name>
</gene>
<feature type="compositionally biased region" description="Basic and acidic residues" evidence="1">
    <location>
        <begin position="217"/>
        <end position="245"/>
    </location>
</feature>
<evidence type="ECO:0000256" key="1">
    <source>
        <dbReference type="SAM" id="MobiDB-lite"/>
    </source>
</evidence>
<accession>A0ABM6Z6W5</accession>
<keyword evidence="2" id="KW-0472">Membrane</keyword>
<keyword evidence="2" id="KW-1133">Transmembrane helix</keyword>
<feature type="transmembrane region" description="Helical" evidence="2">
    <location>
        <begin position="143"/>
        <end position="160"/>
    </location>
</feature>
<evidence type="ECO:0000256" key="2">
    <source>
        <dbReference type="SAM" id="Phobius"/>
    </source>
</evidence>